<dbReference type="SMART" id="SM01185">
    <property type="entry name" value="EFP"/>
    <property type="match status" value="1"/>
</dbReference>
<evidence type="ECO:0000259" key="11">
    <source>
        <dbReference type="SMART" id="SM01185"/>
    </source>
</evidence>
<dbReference type="PANTHER" id="PTHR30053:SF12">
    <property type="entry name" value="ELONGATION FACTOR P (EF-P) FAMILY PROTEIN"/>
    <property type="match status" value="1"/>
</dbReference>
<dbReference type="Pfam" id="PF08207">
    <property type="entry name" value="EFP_N"/>
    <property type="match status" value="1"/>
</dbReference>
<evidence type="ECO:0000256" key="8">
    <source>
        <dbReference type="NCBIfam" id="TIGR00038"/>
    </source>
</evidence>
<dbReference type="UniPathway" id="UPA00345"/>
<dbReference type="CDD" id="cd05794">
    <property type="entry name" value="S1_EF-P_repeat_2"/>
    <property type="match status" value="1"/>
</dbReference>
<reference evidence="12" key="1">
    <citation type="journal article" date="2005" name="Environ. Microbiol.">
        <title>Genetic and functional properties of uncultivated thermophilic crenarchaeotes from a subsurface gold mine as revealed by analysis of genome fragments.</title>
        <authorList>
            <person name="Nunoura T."/>
            <person name="Hirayama H."/>
            <person name="Takami H."/>
            <person name="Oida H."/>
            <person name="Nishi S."/>
            <person name="Shimamura S."/>
            <person name="Suzuki Y."/>
            <person name="Inagaki F."/>
            <person name="Takai K."/>
            <person name="Nealson K.H."/>
            <person name="Horikoshi K."/>
        </authorList>
    </citation>
    <scope>NUCLEOTIDE SEQUENCE</scope>
</reference>
<dbReference type="AlphaFoldDB" id="H5SRF7"/>
<evidence type="ECO:0000256" key="7">
    <source>
        <dbReference type="HAMAP-Rule" id="MF_00141"/>
    </source>
</evidence>
<evidence type="ECO:0000256" key="5">
    <source>
        <dbReference type="ARBA" id="ARBA00022768"/>
    </source>
</evidence>
<evidence type="ECO:0000256" key="6">
    <source>
        <dbReference type="ARBA" id="ARBA00022917"/>
    </source>
</evidence>
<keyword evidence="4 7" id="KW-0963">Cytoplasm</keyword>
<dbReference type="GO" id="GO:0043043">
    <property type="term" value="P:peptide biosynthetic process"/>
    <property type="evidence" value="ECO:0007669"/>
    <property type="project" value="InterPro"/>
</dbReference>
<dbReference type="NCBIfam" id="TIGR00038">
    <property type="entry name" value="efp"/>
    <property type="match status" value="1"/>
</dbReference>
<feature type="domain" description="Translation elongation factor P/YeiP central" evidence="11">
    <location>
        <begin position="66"/>
        <end position="120"/>
    </location>
</feature>
<name>H5SRF7_ACEAU</name>
<evidence type="ECO:0000259" key="10">
    <source>
        <dbReference type="SMART" id="SM00841"/>
    </source>
</evidence>
<keyword evidence="5 7" id="KW-0251">Elongation factor</keyword>
<dbReference type="InterPro" id="IPR020599">
    <property type="entry name" value="Transl_elong_fac_P/YeiP"/>
</dbReference>
<evidence type="ECO:0000256" key="3">
    <source>
        <dbReference type="ARBA" id="ARBA00009479"/>
    </source>
</evidence>
<protein>
    <recommendedName>
        <fullName evidence="7 8">Elongation factor P</fullName>
        <shortName evidence="7">EF-P</shortName>
    </recommendedName>
</protein>
<proteinExistence type="inferred from homology"/>
<dbReference type="SUPFAM" id="SSF50249">
    <property type="entry name" value="Nucleic acid-binding proteins"/>
    <property type="match status" value="2"/>
</dbReference>
<dbReference type="PANTHER" id="PTHR30053">
    <property type="entry name" value="ELONGATION FACTOR P"/>
    <property type="match status" value="1"/>
</dbReference>
<evidence type="ECO:0000256" key="2">
    <source>
        <dbReference type="ARBA" id="ARBA00004815"/>
    </source>
</evidence>
<dbReference type="NCBIfam" id="NF001810">
    <property type="entry name" value="PRK00529.1"/>
    <property type="match status" value="1"/>
</dbReference>
<dbReference type="SMART" id="SM00841">
    <property type="entry name" value="Elong-fact-P_C"/>
    <property type="match status" value="1"/>
</dbReference>
<evidence type="ECO:0000313" key="12">
    <source>
        <dbReference type="EMBL" id="BAL58674.1"/>
    </source>
</evidence>
<dbReference type="EMBL" id="AP011801">
    <property type="protein sequence ID" value="BAL58674.1"/>
    <property type="molecule type" value="Genomic_DNA"/>
</dbReference>
<dbReference type="Gene3D" id="2.30.30.30">
    <property type="match status" value="1"/>
</dbReference>
<sequence length="186" mass="21231">MGVSDLGKGKVIEYEGELWIIEDYAHVKKAQGRPVAQCRLRHIKTGKVIPQNFFDAAPVKIVRLDERPMQYLYSSGNLYTFMDTETFDQYTLTEEQVADIKPYLKENMEVSGLFYEGTFVKVELPLTVELQVKHTDPGVRGDTVSNVMKPAVLETGLELKVPLFINVGDWVKVDTRTGQYIERVNR</sequence>
<dbReference type="InterPro" id="IPR014722">
    <property type="entry name" value="Rib_uL2_dom2"/>
</dbReference>
<dbReference type="InterPro" id="IPR011768">
    <property type="entry name" value="Transl_elongation_fac_P"/>
</dbReference>
<keyword evidence="6 7" id="KW-0648">Protein biosynthesis</keyword>
<comment type="pathway">
    <text evidence="2 7">Protein biosynthesis; polypeptide chain elongation.</text>
</comment>
<dbReference type="InterPro" id="IPR013185">
    <property type="entry name" value="Transl_elong_KOW-like"/>
</dbReference>
<dbReference type="FunFam" id="2.40.50.140:FF:000004">
    <property type="entry name" value="Elongation factor P"/>
    <property type="match status" value="1"/>
</dbReference>
<comment type="similarity">
    <text evidence="3 7 9">Belongs to the elongation factor P family.</text>
</comment>
<evidence type="ECO:0000256" key="4">
    <source>
        <dbReference type="ARBA" id="ARBA00022490"/>
    </source>
</evidence>
<dbReference type="GO" id="GO:0005829">
    <property type="term" value="C:cytosol"/>
    <property type="evidence" value="ECO:0007669"/>
    <property type="project" value="UniProtKB-ARBA"/>
</dbReference>
<evidence type="ECO:0000256" key="1">
    <source>
        <dbReference type="ARBA" id="ARBA00004496"/>
    </source>
</evidence>
<dbReference type="Pfam" id="PF09285">
    <property type="entry name" value="Elong-fact-P_C"/>
    <property type="match status" value="1"/>
</dbReference>
<dbReference type="Pfam" id="PF01132">
    <property type="entry name" value="EFP"/>
    <property type="match status" value="1"/>
</dbReference>
<dbReference type="InterPro" id="IPR012340">
    <property type="entry name" value="NA-bd_OB-fold"/>
</dbReference>
<dbReference type="PROSITE" id="PS01275">
    <property type="entry name" value="EFP"/>
    <property type="match status" value="1"/>
</dbReference>
<reference evidence="12" key="2">
    <citation type="journal article" date="2012" name="PLoS ONE">
        <title>A Deeply Branching Thermophilic Bacterium with an Ancient Acetyl-CoA Pathway Dominates a Subsurface Ecosystem.</title>
        <authorList>
            <person name="Takami H."/>
            <person name="Noguchi H."/>
            <person name="Takaki Y."/>
            <person name="Uchiyama I."/>
            <person name="Toyoda A."/>
            <person name="Nishi S."/>
            <person name="Chee G.-J."/>
            <person name="Arai W."/>
            <person name="Nunoura T."/>
            <person name="Itoh T."/>
            <person name="Hattori M."/>
            <person name="Takai K."/>
        </authorList>
    </citation>
    <scope>NUCLEOTIDE SEQUENCE</scope>
</reference>
<evidence type="ECO:0000256" key="9">
    <source>
        <dbReference type="RuleBase" id="RU004389"/>
    </source>
</evidence>
<dbReference type="CDD" id="cd04470">
    <property type="entry name" value="S1_EF-P_repeat_1"/>
    <property type="match status" value="1"/>
</dbReference>
<dbReference type="HAMAP" id="MF_00141">
    <property type="entry name" value="EF_P"/>
    <property type="match status" value="1"/>
</dbReference>
<dbReference type="Gene3D" id="2.40.50.140">
    <property type="entry name" value="Nucleic acid-binding proteins"/>
    <property type="match status" value="2"/>
</dbReference>
<dbReference type="FunFam" id="2.40.50.140:FF:000009">
    <property type="entry name" value="Elongation factor P"/>
    <property type="match status" value="1"/>
</dbReference>
<comment type="function">
    <text evidence="7">Involved in peptide bond synthesis. Stimulates efficient translation and peptide-bond synthesis on native or reconstituted 70S ribosomes in vitro. Probably functions indirectly by altering the affinity of the ribosome for aminoacyl-tRNA, thus increasing their reactivity as acceptors for peptidyl transferase.</text>
</comment>
<dbReference type="PIRSF" id="PIRSF005901">
    <property type="entry name" value="EF-P"/>
    <property type="match status" value="1"/>
</dbReference>
<accession>H5SRF7</accession>
<dbReference type="SUPFAM" id="SSF50104">
    <property type="entry name" value="Translation proteins SH3-like domain"/>
    <property type="match status" value="1"/>
</dbReference>
<dbReference type="GO" id="GO:0003746">
    <property type="term" value="F:translation elongation factor activity"/>
    <property type="evidence" value="ECO:0007669"/>
    <property type="project" value="UniProtKB-UniRule"/>
</dbReference>
<dbReference type="InterPro" id="IPR008991">
    <property type="entry name" value="Translation_prot_SH3-like_sf"/>
</dbReference>
<feature type="domain" description="Elongation factor P C-terminal" evidence="10">
    <location>
        <begin position="128"/>
        <end position="183"/>
    </location>
</feature>
<dbReference type="InterPro" id="IPR001059">
    <property type="entry name" value="Transl_elong_P/YeiP_cen"/>
</dbReference>
<dbReference type="InterPro" id="IPR013852">
    <property type="entry name" value="Transl_elong_P/YeiP_CS"/>
</dbReference>
<comment type="subcellular location">
    <subcellularLocation>
        <location evidence="1 7">Cytoplasm</location>
    </subcellularLocation>
</comment>
<organism evidence="12">
    <name type="scientific">Acetithermum autotrophicum</name>
    <dbReference type="NCBI Taxonomy" id="1446466"/>
    <lineage>
        <taxon>Bacteria</taxon>
        <taxon>Candidatus Bipolaricaulota</taxon>
        <taxon>Candidatus Acetithermum</taxon>
    </lineage>
</organism>
<dbReference type="InterPro" id="IPR015365">
    <property type="entry name" value="Elong-fact-P_C"/>
</dbReference>
<gene>
    <name evidence="7" type="primary">efp</name>
    <name evidence="12" type="ORF">HGMM_OP2C222</name>
</gene>